<proteinExistence type="predicted"/>
<gene>
    <name evidence="2" type="ORF">N656DRAFT_788547</name>
</gene>
<feature type="region of interest" description="Disordered" evidence="1">
    <location>
        <begin position="57"/>
        <end position="150"/>
    </location>
</feature>
<accession>A0AAN6TH63</accession>
<dbReference type="RefSeq" id="XP_064671915.1">
    <property type="nucleotide sequence ID" value="XM_064816700.1"/>
</dbReference>
<feature type="compositionally biased region" description="Low complexity" evidence="1">
    <location>
        <begin position="99"/>
        <end position="108"/>
    </location>
</feature>
<feature type="compositionally biased region" description="Low complexity" evidence="1">
    <location>
        <begin position="116"/>
        <end position="132"/>
    </location>
</feature>
<protein>
    <submittedName>
        <fullName evidence="2">Uncharacterized protein</fullName>
    </submittedName>
</protein>
<evidence type="ECO:0000313" key="2">
    <source>
        <dbReference type="EMBL" id="KAK4114345.1"/>
    </source>
</evidence>
<evidence type="ECO:0000256" key="1">
    <source>
        <dbReference type="SAM" id="MobiDB-lite"/>
    </source>
</evidence>
<feature type="compositionally biased region" description="Polar residues" evidence="1">
    <location>
        <begin position="221"/>
        <end position="233"/>
    </location>
</feature>
<dbReference type="EMBL" id="MU853337">
    <property type="protein sequence ID" value="KAK4114345.1"/>
    <property type="molecule type" value="Genomic_DNA"/>
</dbReference>
<dbReference type="Proteomes" id="UP001302812">
    <property type="component" value="Unassembled WGS sequence"/>
</dbReference>
<reference evidence="2" key="2">
    <citation type="submission" date="2023-05" db="EMBL/GenBank/DDBJ databases">
        <authorList>
            <consortium name="Lawrence Berkeley National Laboratory"/>
            <person name="Steindorff A."/>
            <person name="Hensen N."/>
            <person name="Bonometti L."/>
            <person name="Westerberg I."/>
            <person name="Brannstrom I.O."/>
            <person name="Guillou S."/>
            <person name="Cros-Aarteil S."/>
            <person name="Calhoun S."/>
            <person name="Haridas S."/>
            <person name="Kuo A."/>
            <person name="Mondo S."/>
            <person name="Pangilinan J."/>
            <person name="Riley R."/>
            <person name="Labutti K."/>
            <person name="Andreopoulos B."/>
            <person name="Lipzen A."/>
            <person name="Chen C."/>
            <person name="Yanf M."/>
            <person name="Daum C."/>
            <person name="Ng V."/>
            <person name="Clum A."/>
            <person name="Ohm R."/>
            <person name="Martin F."/>
            <person name="Silar P."/>
            <person name="Natvig D."/>
            <person name="Lalanne C."/>
            <person name="Gautier V."/>
            <person name="Ament-Velasquez S.L."/>
            <person name="Kruys A."/>
            <person name="Hutchinson M.I."/>
            <person name="Powell A.J."/>
            <person name="Barry K."/>
            <person name="Miller A.N."/>
            <person name="Grigoriev I.V."/>
            <person name="Debuchy R."/>
            <person name="Gladieux P."/>
            <person name="Thoren M.H."/>
            <person name="Johannesson H."/>
        </authorList>
    </citation>
    <scope>NUCLEOTIDE SEQUENCE</scope>
    <source>
        <strain evidence="2">CBS 508.74</strain>
    </source>
</reference>
<keyword evidence="3" id="KW-1185">Reference proteome</keyword>
<reference evidence="2" key="1">
    <citation type="journal article" date="2023" name="Mol. Phylogenet. Evol.">
        <title>Genome-scale phylogeny and comparative genomics of the fungal order Sordariales.</title>
        <authorList>
            <person name="Hensen N."/>
            <person name="Bonometti L."/>
            <person name="Westerberg I."/>
            <person name="Brannstrom I.O."/>
            <person name="Guillou S."/>
            <person name="Cros-Aarteil S."/>
            <person name="Calhoun S."/>
            <person name="Haridas S."/>
            <person name="Kuo A."/>
            <person name="Mondo S."/>
            <person name="Pangilinan J."/>
            <person name="Riley R."/>
            <person name="LaButti K."/>
            <person name="Andreopoulos B."/>
            <person name="Lipzen A."/>
            <person name="Chen C."/>
            <person name="Yan M."/>
            <person name="Daum C."/>
            <person name="Ng V."/>
            <person name="Clum A."/>
            <person name="Steindorff A."/>
            <person name="Ohm R.A."/>
            <person name="Martin F."/>
            <person name="Silar P."/>
            <person name="Natvig D.O."/>
            <person name="Lalanne C."/>
            <person name="Gautier V."/>
            <person name="Ament-Velasquez S.L."/>
            <person name="Kruys A."/>
            <person name="Hutchinson M.I."/>
            <person name="Powell A.J."/>
            <person name="Barry K."/>
            <person name="Miller A.N."/>
            <person name="Grigoriev I.V."/>
            <person name="Debuchy R."/>
            <person name="Gladieux P."/>
            <person name="Hiltunen Thoren M."/>
            <person name="Johannesson H."/>
        </authorList>
    </citation>
    <scope>NUCLEOTIDE SEQUENCE</scope>
    <source>
        <strain evidence="2">CBS 508.74</strain>
    </source>
</reference>
<sequence>MPNPSRPAAPRLPPVDEAVVPFSELFENGFDRATIDATAQLADQSIFVASNGRRFRLERIPDPDPGPIQARTPGASPIASVGLGPAHSVPLHPPPAPSPTSSSAPVVAQIAELDASDSAPSSSWRRPPSDASFHSRSPDGYPVRPGQGRCAVPGAQANIATHEVTNMMSHLSVSRFGAAPLYRESDGGVQAAETLTDPYWAPRSPIDPSSPIAATPILSHSQLSQPTDQQPPVSGTPYHGRDNSGISPVTWPNINYVDYTAQANFHVQNSRQAAVTPSGLPSLMEGSTPLSPAHGTSDSDPIPNFSSDSVSYVATSTEYPSPPVYTSATAPPSLVGRRPSYITAVGKHRDMIDTLTPVVVLPHTPSNSSDGGSTVTGRDNVLPGEDALFDGPVKSAPTLAAPMFREGVLKVFRNTLTNDLRFYCRVDRESETYWMKANNAQLVPAYAYDQRLSNIVYVRDREHDKGGSGYVQASQANGRPSGIYQFPSLKDLFDFQAKLTGEKVVLDIGSVRMVRLSKANSRSSTAYSSARLQIWHEAEGGRRKTQSDGASFVTAGTALSGPLRTRTVVSSSRLLLYLGRLGEYITVYSTF</sequence>
<dbReference type="AlphaFoldDB" id="A0AAN6TH63"/>
<dbReference type="GeneID" id="89940825"/>
<organism evidence="2 3">
    <name type="scientific">Canariomyces notabilis</name>
    <dbReference type="NCBI Taxonomy" id="2074819"/>
    <lineage>
        <taxon>Eukaryota</taxon>
        <taxon>Fungi</taxon>
        <taxon>Dikarya</taxon>
        <taxon>Ascomycota</taxon>
        <taxon>Pezizomycotina</taxon>
        <taxon>Sordariomycetes</taxon>
        <taxon>Sordariomycetidae</taxon>
        <taxon>Sordariales</taxon>
        <taxon>Chaetomiaceae</taxon>
        <taxon>Canariomyces</taxon>
    </lineage>
</organism>
<evidence type="ECO:0000313" key="3">
    <source>
        <dbReference type="Proteomes" id="UP001302812"/>
    </source>
</evidence>
<feature type="region of interest" description="Disordered" evidence="1">
    <location>
        <begin position="221"/>
        <end position="245"/>
    </location>
</feature>
<comment type="caution">
    <text evidence="2">The sequence shown here is derived from an EMBL/GenBank/DDBJ whole genome shotgun (WGS) entry which is preliminary data.</text>
</comment>
<name>A0AAN6TH63_9PEZI</name>
<feature type="region of interest" description="Disordered" evidence="1">
    <location>
        <begin position="270"/>
        <end position="305"/>
    </location>
</feature>
<feature type="compositionally biased region" description="Polar residues" evidence="1">
    <location>
        <begin position="288"/>
        <end position="305"/>
    </location>
</feature>